<dbReference type="Pfam" id="PF14105">
    <property type="entry name" value="DUF4278"/>
    <property type="match status" value="1"/>
</dbReference>
<reference evidence="1" key="1">
    <citation type="submission" date="2014-11" db="EMBL/GenBank/DDBJ databases">
        <authorList>
            <person name="Malar M.C."/>
            <person name="Sen D."/>
            <person name="Tripathy S."/>
        </authorList>
    </citation>
    <scope>NUCLEOTIDE SEQUENCE</scope>
    <source>
        <strain evidence="1">BDU141951</strain>
    </source>
</reference>
<accession>A0A0C1Y2W2</accession>
<organism evidence="1">
    <name type="scientific">Lyngbya confervoides BDU141951</name>
    <dbReference type="NCBI Taxonomy" id="1574623"/>
    <lineage>
        <taxon>Bacteria</taxon>
        <taxon>Bacillati</taxon>
        <taxon>Cyanobacteriota</taxon>
        <taxon>Cyanophyceae</taxon>
        <taxon>Oscillatoriophycideae</taxon>
        <taxon>Oscillatoriales</taxon>
        <taxon>Microcoleaceae</taxon>
        <taxon>Lyngbya</taxon>
    </lineage>
</organism>
<comment type="caution">
    <text evidence="1">The sequence shown here is derived from an EMBL/GenBank/DDBJ whole genome shotgun (WGS) entry which is preliminary data.</text>
</comment>
<reference evidence="1" key="3">
    <citation type="submission" date="2020-02" db="EMBL/GenBank/DDBJ databases">
        <authorList>
            <person name="Sarangi A.N."/>
            <person name="Ghosh S."/>
            <person name="Mukherjee M."/>
            <person name="Tripathy S."/>
        </authorList>
    </citation>
    <scope>NUCLEOTIDE SEQUENCE</scope>
    <source>
        <strain evidence="1">BDU141951</strain>
    </source>
</reference>
<proteinExistence type="predicted"/>
<protein>
    <submittedName>
        <fullName evidence="1">DUF4278 domain-containing protein</fullName>
    </submittedName>
</protein>
<dbReference type="AlphaFoldDB" id="A0A0C1Y2W2"/>
<reference evidence="1" key="2">
    <citation type="journal article" date="2015" name="Genome Announc.">
        <title>Draft Genome Sequence of Filamentous Marine Cyanobacterium Lyngbya confervoides Strain BDU141951.</title>
        <authorList>
            <person name="Chandrababunaidu M.M."/>
            <person name="Sen D."/>
            <person name="Tripathy S."/>
        </authorList>
    </citation>
    <scope>NUCLEOTIDE SEQUENCE</scope>
    <source>
        <strain evidence="1">BDU141951</strain>
    </source>
</reference>
<dbReference type="InterPro" id="IPR025458">
    <property type="entry name" value="DUF4278"/>
</dbReference>
<gene>
    <name evidence="1" type="ORF">QQ91_010355</name>
</gene>
<evidence type="ECO:0000313" key="1">
    <source>
        <dbReference type="EMBL" id="NEV67518.1"/>
    </source>
</evidence>
<sequence>MKLSYRGHNYEAHLSPLHEQAVEEIGTYRGARLTRKRFAVPHEEHGKVELTYRGAKYSHEL</sequence>
<dbReference type="EMBL" id="JTHE02000003">
    <property type="protein sequence ID" value="NEV67518.1"/>
    <property type="molecule type" value="Genomic_DNA"/>
</dbReference>
<name>A0A0C1Y2W2_9CYAN</name>